<keyword evidence="7" id="KW-1185">Reference proteome</keyword>
<comment type="caution">
    <text evidence="6">The sequence shown here is derived from an EMBL/GenBank/DDBJ whole genome shotgun (WGS) entry which is preliminary data.</text>
</comment>
<dbReference type="Gene3D" id="1.10.10.10">
    <property type="entry name" value="Winged helix-like DNA-binding domain superfamily/Winged helix DNA-binding domain"/>
    <property type="match status" value="1"/>
</dbReference>
<feature type="region of interest" description="Disordered" evidence="4">
    <location>
        <begin position="197"/>
        <end position="220"/>
    </location>
</feature>
<gene>
    <name evidence="6" type="ORF">A7U60_g4564</name>
</gene>
<feature type="domain" description="O-methyltransferase C-terminal" evidence="5">
    <location>
        <begin position="398"/>
        <end position="546"/>
    </location>
</feature>
<proteinExistence type="predicted"/>
<dbReference type="PANTHER" id="PTHR43712:SF2">
    <property type="entry name" value="O-METHYLTRANSFERASE CICE"/>
    <property type="match status" value="1"/>
</dbReference>
<reference evidence="6" key="1">
    <citation type="submission" date="2016-06" db="EMBL/GenBank/DDBJ databases">
        <title>Draft Genome sequence of the fungus Inonotus baumii.</title>
        <authorList>
            <person name="Zhu H."/>
            <person name="Lin W."/>
        </authorList>
    </citation>
    <scope>NUCLEOTIDE SEQUENCE</scope>
    <source>
        <strain evidence="6">821</strain>
    </source>
</reference>
<sequence>MSLSRRSRFSFPLPDRAAGRLGESFCASQLGLRRRRVKMDMDVAHARRLADLIGASVARLEEEDGDDSSGTRKVRREHSEVQTIVSAAAQLAALVRPPAQVLLEVATGFALSAALRLVVEANVPEVIRALTNRSQAPSADDSGVGLIEEGNDFLGERDAEGASIGDISRLCGVEAGKLERILRLLATHHIFVECPAEASSTESISNNPEKEPGARGGGEARFANNTLSAALDSGVPLEDVLLGHPSSSEVDLDPASLSATRKRWAAKYGAEAPGAGLAALVGILTDESMFHMTALTEVLLGTATATATASHPTSANVSKGGEMGAEKTNENERTNENENETLGLNHDPESPFLAPFARARALPHTTMFEWLGLPANAHRLHRFGCAMRGMNALEREGAILKGFDFTALPPGSVVVDVGGGVGAASLPVLRANAHLRLVVQDTEQVVRVAPGFWERHYPEALHSGRVKFEEQDFFEEQPHPRVYFPECDTGGTGGKKSAYVYLLRMIAHNWGDSRCLRILERLRGAVGEGDTKLVLVDSVLMPACRSRGQRSEYCKDRDSSMDVDAGVDPMTHDRTGAKEIRKSMTKIREAPEPLLPNWGAANALAYKLDLIMLANHNALERTLPHFRSLLSRAGWEIVEVHTQDEGGAGAGAGESWMSQIVAVPAA</sequence>
<organism evidence="6 7">
    <name type="scientific">Sanghuangporus baumii</name>
    <name type="common">Phellinus baumii</name>
    <dbReference type="NCBI Taxonomy" id="108892"/>
    <lineage>
        <taxon>Eukaryota</taxon>
        <taxon>Fungi</taxon>
        <taxon>Dikarya</taxon>
        <taxon>Basidiomycota</taxon>
        <taxon>Agaricomycotina</taxon>
        <taxon>Agaricomycetes</taxon>
        <taxon>Hymenochaetales</taxon>
        <taxon>Hymenochaetaceae</taxon>
        <taxon>Sanghuangporus</taxon>
    </lineage>
</organism>
<dbReference type="Pfam" id="PF00891">
    <property type="entry name" value="Methyltransf_2"/>
    <property type="match status" value="1"/>
</dbReference>
<dbReference type="Gene3D" id="3.40.50.150">
    <property type="entry name" value="Vaccinia Virus protein VP39"/>
    <property type="match status" value="1"/>
</dbReference>
<dbReference type="GO" id="GO:0032259">
    <property type="term" value="P:methylation"/>
    <property type="evidence" value="ECO:0007669"/>
    <property type="project" value="UniProtKB-KW"/>
</dbReference>
<evidence type="ECO:0000256" key="2">
    <source>
        <dbReference type="ARBA" id="ARBA00022679"/>
    </source>
</evidence>
<feature type="region of interest" description="Disordered" evidence="4">
    <location>
        <begin position="306"/>
        <end position="348"/>
    </location>
</feature>
<dbReference type="GO" id="GO:0008171">
    <property type="term" value="F:O-methyltransferase activity"/>
    <property type="evidence" value="ECO:0007669"/>
    <property type="project" value="InterPro"/>
</dbReference>
<protein>
    <submittedName>
        <fullName evidence="6">S-adenosyl-L-methionine-dependent methyltransferase</fullName>
    </submittedName>
</protein>
<dbReference type="InterPro" id="IPR001077">
    <property type="entry name" value="COMT_C"/>
</dbReference>
<dbReference type="EMBL" id="LNZH02000180">
    <property type="protein sequence ID" value="OCB88362.1"/>
    <property type="molecule type" value="Genomic_DNA"/>
</dbReference>
<dbReference type="SUPFAM" id="SSF53335">
    <property type="entry name" value="S-adenosyl-L-methionine-dependent methyltransferases"/>
    <property type="match status" value="1"/>
</dbReference>
<dbReference type="InterPro" id="IPR016461">
    <property type="entry name" value="COMT-like"/>
</dbReference>
<dbReference type="AlphaFoldDB" id="A0A9Q5HYH8"/>
<name>A0A9Q5HYH8_SANBA</name>
<dbReference type="OrthoDB" id="2410195at2759"/>
<accession>A0A9Q5HYH8</accession>
<evidence type="ECO:0000313" key="7">
    <source>
        <dbReference type="Proteomes" id="UP000757232"/>
    </source>
</evidence>
<evidence type="ECO:0000256" key="4">
    <source>
        <dbReference type="SAM" id="MobiDB-lite"/>
    </source>
</evidence>
<evidence type="ECO:0000256" key="3">
    <source>
        <dbReference type="ARBA" id="ARBA00022691"/>
    </source>
</evidence>
<dbReference type="PANTHER" id="PTHR43712">
    <property type="entry name" value="PUTATIVE (AFU_ORTHOLOGUE AFUA_4G14580)-RELATED"/>
    <property type="match status" value="1"/>
</dbReference>
<feature type="compositionally biased region" description="Polar residues" evidence="4">
    <location>
        <begin position="198"/>
        <end position="207"/>
    </location>
</feature>
<dbReference type="InterPro" id="IPR029063">
    <property type="entry name" value="SAM-dependent_MTases_sf"/>
</dbReference>
<dbReference type="InterPro" id="IPR036388">
    <property type="entry name" value="WH-like_DNA-bd_sf"/>
</dbReference>
<evidence type="ECO:0000256" key="1">
    <source>
        <dbReference type="ARBA" id="ARBA00022603"/>
    </source>
</evidence>
<feature type="compositionally biased region" description="Basic and acidic residues" evidence="4">
    <location>
        <begin position="324"/>
        <end position="336"/>
    </location>
</feature>
<evidence type="ECO:0000259" key="5">
    <source>
        <dbReference type="Pfam" id="PF00891"/>
    </source>
</evidence>
<keyword evidence="2" id="KW-0808">Transferase</keyword>
<dbReference type="PROSITE" id="PS51683">
    <property type="entry name" value="SAM_OMT_II"/>
    <property type="match status" value="1"/>
</dbReference>
<keyword evidence="1 6" id="KW-0489">Methyltransferase</keyword>
<evidence type="ECO:0000313" key="6">
    <source>
        <dbReference type="EMBL" id="OCB88362.1"/>
    </source>
</evidence>
<dbReference type="Proteomes" id="UP000757232">
    <property type="component" value="Unassembled WGS sequence"/>
</dbReference>
<keyword evidence="3" id="KW-0949">S-adenosyl-L-methionine</keyword>